<dbReference type="EMBL" id="GDKF01004207">
    <property type="protein sequence ID" value="JAT74415.1"/>
    <property type="molecule type" value="Transcribed_RNA"/>
</dbReference>
<feature type="region of interest" description="Disordered" evidence="1">
    <location>
        <begin position="112"/>
        <end position="154"/>
    </location>
</feature>
<feature type="compositionally biased region" description="Basic and acidic residues" evidence="1">
    <location>
        <begin position="361"/>
        <end position="374"/>
    </location>
</feature>
<evidence type="ECO:0000256" key="1">
    <source>
        <dbReference type="SAM" id="MobiDB-lite"/>
    </source>
</evidence>
<sequence>RSTRGTLQSTRQLHLRAPFPRARHRPATRSLLRIEGCKKYSSAREHNHVAMEHPDQESVDPNEVGRPRPAAAKRRMSAIDGTPTRLQPKRKAKDRRRVSFAPSLTSVQFFNKDEDNSGELAPGRSRFGVPDIPQGPWEDQEPSATVTAEVPPPSPMDVSMELTEPWQRETQPADEVTASVPSLGDLLSSEPDATESITAAVPGLSSLVNESREEVALTQAPEAGPVPDGADMDVTLLDGLAGGSGAQGQEEESVQPSPGLSEDGNEQGPALASKWGFNPGCEDTMDLNLELHGRMIMGDHTYGRLYGDVTGSAASLEEGEAGAEEEDGEEEEERLGEQDGGARLGEQGGLSPERNTGLSAPDRDLDAGAGRAEESDLDSIEPACSPPPEHPRSLEVSPTAEERRALGPMQDDQVPASEPVWTAPAFLPPYMMASGSQEGDRAQAHPALVTSPELTGSTLQSLDTRRSSLAGQRRLSITSRRTSVGQGDMTGALLLDDETANGGRDDTSRSLSHAALRRRSDASALAREMTEGLLADDALSSPGPAADLAGLNDRLARLARAPRDASGVGAPEAAVGGFASPLPGVQGGDDDARGPVSDSPGASAGLSPGVATATAALLQAGGTTRLLLGAATPGRGLPAPGTGTDGLGATAALLRDDSAALLRDDSAALLDDQEPSLSGFDPPPDLPPGSVTRHWQAARGLEAARRGAVPGSEAPEAAAGGWGGGTDHEAPAAIPGGPLLPRTPLSGGWPVAGEGTGSVPGRRAASAPRPRAASATPLGAGPGARPLSAGPGAPVPPSSAHSIPGGPRLARTPLRDGGDPAASARGTPATSVPGSALGSRRAGGAPTPSWSGAGAAGARSGTPRSIDASHGDGAPRSAPRAAPAPSPPPPPSPAPITFQDFARLTDLRFLDNLRRGTSINYADLAPNAPPADLRGAYRLLGVVAPAAGELAQGVRTLAAEVAERRDSALAAEVAVGRANPRALRLVAAGGPGAERVRADVDLLRRVCRAKAVAVLKDVRVQMEESQSTRLAHAASALRADCAFVQSSLAAMDGLAASLAALARERGAAAAEREAGARRRAAAREEGEGARASLAALHAANAERTARLDAARAALEAQRQARDAAEAARDAAAAALAGAEAALEPAGGGAGQDRARAPRSAEVRRAVEGLGALQAVAGVRLVAPGGRAPESAALAFQVGGVYLLSCPTVPGPPGDLVLDLGLSRAPGPAREVAMLGLGAAVRGIEVVRAEGSGTDASSLRARLPAPSSPAGRLATLQTLAARLSAAAMTVRTVERLLGACPSLAAVRAVPGAATAAAFPTTGLPLRLVFLHLAAGARVSVDVLAGPSATQFLGARVVGAPGVCEAVGQFAFATAGLDGLHEGAPCCPPQSPHTTPRSRVQAPLRQAARACCEPWRRRPAPWAAASHCRRWLGQCMQCSPGLRRLPPPTLLDPATSRTPCLRNPWRNAELSRWMDGPGPAPPVSPTLIGQYHHCDWVANTRHLTPTDPQT</sequence>
<feature type="compositionally biased region" description="Low complexity" evidence="1">
    <location>
        <begin position="702"/>
        <end position="719"/>
    </location>
</feature>
<gene>
    <name evidence="2" type="ORF">g.9180</name>
</gene>
<organism evidence="2">
    <name type="scientific">Auxenochlorella protothecoides</name>
    <name type="common">Green microalga</name>
    <name type="synonym">Chlorella protothecoides</name>
    <dbReference type="NCBI Taxonomy" id="3075"/>
    <lineage>
        <taxon>Eukaryota</taxon>
        <taxon>Viridiplantae</taxon>
        <taxon>Chlorophyta</taxon>
        <taxon>core chlorophytes</taxon>
        <taxon>Trebouxiophyceae</taxon>
        <taxon>Chlorellales</taxon>
        <taxon>Chlorellaceae</taxon>
        <taxon>Auxenochlorella</taxon>
    </lineage>
</organism>
<feature type="region of interest" description="Disordered" evidence="1">
    <location>
        <begin position="315"/>
        <end position="418"/>
    </location>
</feature>
<feature type="compositionally biased region" description="Low complexity" evidence="1">
    <location>
        <begin position="762"/>
        <end position="775"/>
    </location>
</feature>
<reference evidence="2" key="1">
    <citation type="submission" date="2015-08" db="EMBL/GenBank/DDBJ databases">
        <authorList>
            <person name="Babu N.S."/>
            <person name="Beckwith C.J."/>
            <person name="Beseler K.G."/>
            <person name="Brison A."/>
            <person name="Carone J.V."/>
            <person name="Caskin T.P."/>
            <person name="Diamond M."/>
            <person name="Durham M.E."/>
            <person name="Foxe J.M."/>
            <person name="Go M."/>
            <person name="Henderson B.A."/>
            <person name="Jones I.B."/>
            <person name="McGettigan J.A."/>
            <person name="Micheletti S.J."/>
            <person name="Nasrallah M.E."/>
            <person name="Ortiz D."/>
            <person name="Piller C.R."/>
            <person name="Privatt S.R."/>
            <person name="Schneider S.L."/>
            <person name="Sharp S."/>
            <person name="Smith T.C."/>
            <person name="Stanton J.D."/>
            <person name="Ullery H.E."/>
            <person name="Wilson R.J."/>
            <person name="Serrano M.G."/>
            <person name="Buck G."/>
            <person name="Lee V."/>
            <person name="Wang Y."/>
            <person name="Carvalho R."/>
            <person name="Voegtly L."/>
            <person name="Shi R."/>
            <person name="Duckworth R."/>
            <person name="Johnson A."/>
            <person name="Loviza R."/>
            <person name="Walstead R."/>
            <person name="Shah Z."/>
            <person name="Kiflezghi M."/>
            <person name="Wade K."/>
            <person name="Ball S.L."/>
            <person name="Bradley K.W."/>
            <person name="Asai D.J."/>
            <person name="Bowman C.A."/>
            <person name="Russell D.A."/>
            <person name="Pope W.H."/>
            <person name="Jacobs-Sera D."/>
            <person name="Hendrix R.W."/>
            <person name="Hatfull G.F."/>
        </authorList>
    </citation>
    <scope>NUCLEOTIDE SEQUENCE</scope>
</reference>
<feature type="region of interest" description="Disordered" evidence="1">
    <location>
        <begin position="50"/>
        <end position="75"/>
    </location>
</feature>
<feature type="compositionally biased region" description="Low complexity" evidence="1">
    <location>
        <begin position="731"/>
        <end position="740"/>
    </location>
</feature>
<feature type="region of interest" description="Disordered" evidence="1">
    <location>
        <begin position="566"/>
        <end position="607"/>
    </location>
</feature>
<accession>A0A1D2A633</accession>
<feature type="compositionally biased region" description="Pro residues" evidence="1">
    <location>
        <begin position="882"/>
        <end position="894"/>
    </location>
</feature>
<evidence type="ECO:0008006" key="3">
    <source>
        <dbReference type="Google" id="ProtNLM"/>
    </source>
</evidence>
<feature type="non-terminal residue" evidence="2">
    <location>
        <position position="1"/>
    </location>
</feature>
<protein>
    <recommendedName>
        <fullName evidence="3">Spc7 kinetochore protein domain-containing protein</fullName>
    </recommendedName>
</protein>
<feature type="compositionally biased region" description="Low complexity" evidence="1">
    <location>
        <begin position="834"/>
        <end position="865"/>
    </location>
</feature>
<name>A0A1D2A633_AUXPR</name>
<feature type="region of interest" description="Disordered" evidence="1">
    <location>
        <begin position="702"/>
        <end position="897"/>
    </location>
</feature>
<feature type="region of interest" description="Disordered" evidence="1">
    <location>
        <begin position="496"/>
        <end position="518"/>
    </location>
</feature>
<feature type="region of interest" description="Disordered" evidence="1">
    <location>
        <begin position="212"/>
        <end position="279"/>
    </location>
</feature>
<evidence type="ECO:0000313" key="2">
    <source>
        <dbReference type="EMBL" id="JAT74415.1"/>
    </source>
</evidence>
<proteinExistence type="predicted"/>
<feature type="compositionally biased region" description="Acidic residues" evidence="1">
    <location>
        <begin position="317"/>
        <end position="334"/>
    </location>
</feature>
<feature type="compositionally biased region" description="Gly residues" evidence="1">
    <location>
        <begin position="338"/>
        <end position="348"/>
    </location>
</feature>